<dbReference type="Gene3D" id="1.10.10.1150">
    <property type="entry name" value="Coenzyme PQQ synthesis protein D (PqqD)"/>
    <property type="match status" value="1"/>
</dbReference>
<accession>A0A512D3P7</accession>
<protein>
    <recommendedName>
        <fullName evidence="3">PqqD family protein</fullName>
    </recommendedName>
</protein>
<gene>
    <name evidence="1" type="ORF">TAE01_28820</name>
</gene>
<keyword evidence="2" id="KW-1185">Reference proteome</keyword>
<evidence type="ECO:0000313" key="2">
    <source>
        <dbReference type="Proteomes" id="UP000321534"/>
    </source>
</evidence>
<sequence>MVWREVDGEIILLDLDSSRYLTTNGSGSFLLQRLTSDQDRDDLARALAERYDLDVERARADTDSFLRVLQERRLLA</sequence>
<dbReference type="InterPro" id="IPR008792">
    <property type="entry name" value="PQQD"/>
</dbReference>
<reference evidence="1 2" key="1">
    <citation type="submission" date="2019-07" db="EMBL/GenBank/DDBJ databases">
        <title>Whole genome shotgun sequence of Terrabacter aerolatus NBRC 106305.</title>
        <authorList>
            <person name="Hosoyama A."/>
            <person name="Uohara A."/>
            <person name="Ohji S."/>
            <person name="Ichikawa N."/>
        </authorList>
    </citation>
    <scope>NUCLEOTIDE SEQUENCE [LARGE SCALE GENOMIC DNA]</scope>
    <source>
        <strain evidence="1 2">NBRC 106305</strain>
    </source>
</reference>
<organism evidence="1 2">
    <name type="scientific">Terrabacter aerolatus</name>
    <dbReference type="NCBI Taxonomy" id="422442"/>
    <lineage>
        <taxon>Bacteria</taxon>
        <taxon>Bacillati</taxon>
        <taxon>Actinomycetota</taxon>
        <taxon>Actinomycetes</taxon>
        <taxon>Micrococcales</taxon>
        <taxon>Intrasporangiaceae</taxon>
        <taxon>Terrabacter</taxon>
    </lineage>
</organism>
<name>A0A512D3P7_9MICO</name>
<dbReference type="Pfam" id="PF05402">
    <property type="entry name" value="PqqD"/>
    <property type="match status" value="1"/>
</dbReference>
<dbReference type="InterPro" id="IPR041881">
    <property type="entry name" value="PqqD_sf"/>
</dbReference>
<dbReference type="AlphaFoldDB" id="A0A512D3P7"/>
<comment type="caution">
    <text evidence="1">The sequence shown here is derived from an EMBL/GenBank/DDBJ whole genome shotgun (WGS) entry which is preliminary data.</text>
</comment>
<evidence type="ECO:0008006" key="3">
    <source>
        <dbReference type="Google" id="ProtNLM"/>
    </source>
</evidence>
<evidence type="ECO:0000313" key="1">
    <source>
        <dbReference type="EMBL" id="GEO31072.1"/>
    </source>
</evidence>
<proteinExistence type="predicted"/>
<dbReference type="EMBL" id="BJYX01000016">
    <property type="protein sequence ID" value="GEO31072.1"/>
    <property type="molecule type" value="Genomic_DNA"/>
</dbReference>
<dbReference type="RefSeq" id="WP_222594136.1">
    <property type="nucleotide sequence ID" value="NZ_BAAARO010000011.1"/>
</dbReference>
<dbReference type="Proteomes" id="UP000321534">
    <property type="component" value="Unassembled WGS sequence"/>
</dbReference>